<comment type="caution">
    <text evidence="2">The sequence shown here is derived from an EMBL/GenBank/DDBJ whole genome shotgun (WGS) entry which is preliminary data.</text>
</comment>
<protein>
    <submittedName>
        <fullName evidence="2">Uncharacterized protein</fullName>
    </submittedName>
</protein>
<reference evidence="2" key="1">
    <citation type="submission" date="2020-08" db="EMBL/GenBank/DDBJ databases">
        <title>Multicomponent nature underlies the extraordinary mechanical properties of spider dragline silk.</title>
        <authorList>
            <person name="Kono N."/>
            <person name="Nakamura H."/>
            <person name="Mori M."/>
            <person name="Yoshida Y."/>
            <person name="Ohtoshi R."/>
            <person name="Malay A.D."/>
            <person name="Moran D.A.P."/>
            <person name="Tomita M."/>
            <person name="Numata K."/>
            <person name="Arakawa K."/>
        </authorList>
    </citation>
    <scope>NUCLEOTIDE SEQUENCE</scope>
</reference>
<dbReference type="AlphaFoldDB" id="A0A8X6M8Q5"/>
<evidence type="ECO:0000313" key="3">
    <source>
        <dbReference type="Proteomes" id="UP000886998"/>
    </source>
</evidence>
<evidence type="ECO:0000256" key="1">
    <source>
        <dbReference type="SAM" id="MobiDB-lite"/>
    </source>
</evidence>
<sequence length="83" mass="9829">MRDNLLRHFKWSKFLRYLDDIVMFRKIKAKLKDKGFCSAEVIFYSLRLPGHFHSVIAASLNEPFTSNPLGFNSSEQHKKNEKR</sequence>
<feature type="region of interest" description="Disordered" evidence="1">
    <location>
        <begin position="64"/>
        <end position="83"/>
    </location>
</feature>
<proteinExistence type="predicted"/>
<name>A0A8X6M8Q5_9ARAC</name>
<dbReference type="Proteomes" id="UP000886998">
    <property type="component" value="Unassembled WGS sequence"/>
</dbReference>
<evidence type="ECO:0000313" key="2">
    <source>
        <dbReference type="EMBL" id="GFS35043.1"/>
    </source>
</evidence>
<gene>
    <name evidence="2" type="ORF">TNIN_129801</name>
</gene>
<feature type="compositionally biased region" description="Polar residues" evidence="1">
    <location>
        <begin position="64"/>
        <end position="74"/>
    </location>
</feature>
<dbReference type="EMBL" id="BMAV01024661">
    <property type="protein sequence ID" value="GFS35043.1"/>
    <property type="molecule type" value="Genomic_DNA"/>
</dbReference>
<accession>A0A8X6M8Q5</accession>
<organism evidence="2 3">
    <name type="scientific">Trichonephila inaurata madagascariensis</name>
    <dbReference type="NCBI Taxonomy" id="2747483"/>
    <lineage>
        <taxon>Eukaryota</taxon>
        <taxon>Metazoa</taxon>
        <taxon>Ecdysozoa</taxon>
        <taxon>Arthropoda</taxon>
        <taxon>Chelicerata</taxon>
        <taxon>Arachnida</taxon>
        <taxon>Araneae</taxon>
        <taxon>Araneomorphae</taxon>
        <taxon>Entelegynae</taxon>
        <taxon>Araneoidea</taxon>
        <taxon>Nephilidae</taxon>
        <taxon>Trichonephila</taxon>
        <taxon>Trichonephila inaurata</taxon>
    </lineage>
</organism>
<keyword evidence="3" id="KW-1185">Reference proteome</keyword>